<gene>
    <name evidence="2" type="ORF">B0H16DRAFT_229966</name>
</gene>
<sequence>MPTPVLVFGATGAVGSACARHAQSLGASVTLAVRDIAKPIPGLSAEQEKAGGYKRVQADLTQPETVSAAVKQSGAKHAFVYLVFPRPGQPYANRPALEALKAAGVEFVVFLSSYSVEMYEPALDSIPASEIIPYAHAQVEIALEEIFGKSGYVALRPGGFASNLVRQAGMVKAGSVKMPHPEQEFDWIVPEDIGRAGGTILVGGPSSTGGEKSVLLCGPELISHRDAVKTIGRVLGKEVAVEAVSGEEAVKGMVAGGIPEPLAKYLVKNPDLRNVAVTETVFTSNRYKVAVENVRKYAGKVTTLVEWATENKVAFE</sequence>
<keyword evidence="3" id="KW-1185">Reference proteome</keyword>
<dbReference type="PANTHER" id="PTHR43162:SF1">
    <property type="entry name" value="PRESTALK A DIFFERENTIATION PROTEIN A"/>
    <property type="match status" value="1"/>
</dbReference>
<dbReference type="Proteomes" id="UP001215598">
    <property type="component" value="Unassembled WGS sequence"/>
</dbReference>
<dbReference type="AlphaFoldDB" id="A0AAD7MQY4"/>
<reference evidence="2" key="1">
    <citation type="submission" date="2023-03" db="EMBL/GenBank/DDBJ databases">
        <title>Massive genome expansion in bonnet fungi (Mycena s.s.) driven by repeated elements and novel gene families across ecological guilds.</title>
        <authorList>
            <consortium name="Lawrence Berkeley National Laboratory"/>
            <person name="Harder C.B."/>
            <person name="Miyauchi S."/>
            <person name="Viragh M."/>
            <person name="Kuo A."/>
            <person name="Thoen E."/>
            <person name="Andreopoulos B."/>
            <person name="Lu D."/>
            <person name="Skrede I."/>
            <person name="Drula E."/>
            <person name="Henrissat B."/>
            <person name="Morin E."/>
            <person name="Kohler A."/>
            <person name="Barry K."/>
            <person name="LaButti K."/>
            <person name="Morin E."/>
            <person name="Salamov A."/>
            <person name="Lipzen A."/>
            <person name="Mereny Z."/>
            <person name="Hegedus B."/>
            <person name="Baldrian P."/>
            <person name="Stursova M."/>
            <person name="Weitz H."/>
            <person name="Taylor A."/>
            <person name="Grigoriev I.V."/>
            <person name="Nagy L.G."/>
            <person name="Martin F."/>
            <person name="Kauserud H."/>
        </authorList>
    </citation>
    <scope>NUCLEOTIDE SEQUENCE</scope>
    <source>
        <strain evidence="2">CBHHK182m</strain>
    </source>
</reference>
<protein>
    <recommendedName>
        <fullName evidence="1">NmrA-like domain-containing protein</fullName>
    </recommendedName>
</protein>
<feature type="domain" description="NmrA-like" evidence="1">
    <location>
        <begin position="5"/>
        <end position="274"/>
    </location>
</feature>
<dbReference type="InterPro" id="IPR008030">
    <property type="entry name" value="NmrA-like"/>
</dbReference>
<name>A0AAD7MQY4_9AGAR</name>
<evidence type="ECO:0000313" key="3">
    <source>
        <dbReference type="Proteomes" id="UP001215598"/>
    </source>
</evidence>
<dbReference type="EMBL" id="JARKIB010000167">
    <property type="protein sequence ID" value="KAJ7729156.1"/>
    <property type="molecule type" value="Genomic_DNA"/>
</dbReference>
<dbReference type="Gene3D" id="3.40.50.720">
    <property type="entry name" value="NAD(P)-binding Rossmann-like Domain"/>
    <property type="match status" value="1"/>
</dbReference>
<organism evidence="2 3">
    <name type="scientific">Mycena metata</name>
    <dbReference type="NCBI Taxonomy" id="1033252"/>
    <lineage>
        <taxon>Eukaryota</taxon>
        <taxon>Fungi</taxon>
        <taxon>Dikarya</taxon>
        <taxon>Basidiomycota</taxon>
        <taxon>Agaricomycotina</taxon>
        <taxon>Agaricomycetes</taxon>
        <taxon>Agaricomycetidae</taxon>
        <taxon>Agaricales</taxon>
        <taxon>Marasmiineae</taxon>
        <taxon>Mycenaceae</taxon>
        <taxon>Mycena</taxon>
    </lineage>
</organism>
<comment type="caution">
    <text evidence="2">The sequence shown here is derived from an EMBL/GenBank/DDBJ whole genome shotgun (WGS) entry which is preliminary data.</text>
</comment>
<evidence type="ECO:0000313" key="2">
    <source>
        <dbReference type="EMBL" id="KAJ7729156.1"/>
    </source>
</evidence>
<dbReference type="InterPro" id="IPR051604">
    <property type="entry name" value="Ergot_Alk_Oxidoreductase"/>
</dbReference>
<dbReference type="Pfam" id="PF05368">
    <property type="entry name" value="NmrA"/>
    <property type="match status" value="1"/>
</dbReference>
<proteinExistence type="predicted"/>
<evidence type="ECO:0000259" key="1">
    <source>
        <dbReference type="Pfam" id="PF05368"/>
    </source>
</evidence>
<dbReference type="SUPFAM" id="SSF51735">
    <property type="entry name" value="NAD(P)-binding Rossmann-fold domains"/>
    <property type="match status" value="1"/>
</dbReference>
<dbReference type="InterPro" id="IPR036291">
    <property type="entry name" value="NAD(P)-bd_dom_sf"/>
</dbReference>
<accession>A0AAD7MQY4</accession>
<dbReference type="PANTHER" id="PTHR43162">
    <property type="match status" value="1"/>
</dbReference>